<dbReference type="Proteomes" id="UP000285961">
    <property type="component" value="Unassembled WGS sequence"/>
</dbReference>
<dbReference type="EMBL" id="QZKI01000104">
    <property type="protein sequence ID" value="RJP67399.1"/>
    <property type="molecule type" value="Genomic_DNA"/>
</dbReference>
<feature type="signal peptide" evidence="1">
    <location>
        <begin position="1"/>
        <end position="20"/>
    </location>
</feature>
<accession>A0A419ETT3</accession>
<evidence type="ECO:0000313" key="3">
    <source>
        <dbReference type="EMBL" id="RJP67399.1"/>
    </source>
</evidence>
<gene>
    <name evidence="3" type="ORF">C4532_14630</name>
</gene>
<dbReference type="AlphaFoldDB" id="A0A419ETT3"/>
<dbReference type="InterPro" id="IPR013783">
    <property type="entry name" value="Ig-like_fold"/>
</dbReference>
<feature type="chain" id="PRO_5019237964" description="PKD domain-containing protein" evidence="1">
    <location>
        <begin position="21"/>
        <end position="638"/>
    </location>
</feature>
<dbReference type="SUPFAM" id="SSF49299">
    <property type="entry name" value="PKD domain"/>
    <property type="match status" value="1"/>
</dbReference>
<dbReference type="Pfam" id="PF18911">
    <property type="entry name" value="PKD_4"/>
    <property type="match status" value="1"/>
</dbReference>
<organism evidence="3 4">
    <name type="scientific">Candidatus Abyssobacteria bacterium SURF_17</name>
    <dbReference type="NCBI Taxonomy" id="2093361"/>
    <lineage>
        <taxon>Bacteria</taxon>
        <taxon>Pseudomonadati</taxon>
        <taxon>Candidatus Hydrogenedentota</taxon>
        <taxon>Candidatus Abyssobacteria</taxon>
    </lineage>
</organism>
<dbReference type="InterPro" id="IPR035986">
    <property type="entry name" value="PKD_dom_sf"/>
</dbReference>
<reference evidence="3 4" key="1">
    <citation type="journal article" date="2017" name="ISME J.">
        <title>Energy and carbon metabolisms in a deep terrestrial subsurface fluid microbial community.</title>
        <authorList>
            <person name="Momper L."/>
            <person name="Jungbluth S.P."/>
            <person name="Lee M.D."/>
            <person name="Amend J.P."/>
        </authorList>
    </citation>
    <scope>NUCLEOTIDE SEQUENCE [LARGE SCALE GENOMIC DNA]</scope>
    <source>
        <strain evidence="3">SURF_17</strain>
    </source>
</reference>
<protein>
    <recommendedName>
        <fullName evidence="2">PKD domain-containing protein</fullName>
    </recommendedName>
</protein>
<proteinExistence type="predicted"/>
<evidence type="ECO:0000259" key="2">
    <source>
        <dbReference type="Pfam" id="PF18911"/>
    </source>
</evidence>
<dbReference type="Gene3D" id="2.60.40.10">
    <property type="entry name" value="Immunoglobulins"/>
    <property type="match status" value="1"/>
</dbReference>
<evidence type="ECO:0000313" key="4">
    <source>
        <dbReference type="Proteomes" id="UP000285961"/>
    </source>
</evidence>
<keyword evidence="1" id="KW-0732">Signal</keyword>
<sequence length="638" mass="70802">MRRFLLAVLLLLFIDVPVFADSAVFHIEDFPQEDAYASTGRYDANGFDDPNGWQLFGYSPNTLSYHNAYWKWPLTIPRGSTVTRAFVTIYADYSNYDVFNAAFVALVPDNKWETVNGFNAANYANGSALNAIPRQGIAIEWNNIAWWTKDNWYKTPDITELVQARVDNVDYDPQDMENRYFGLALYRVSGSSYRTGTQEPDNNSFTAKLYVEWTPGPDTPSDDASATFFIANANEEDTYSATGRYNINGFDNGNGWQFAGYSAYTASYYNAYWRWVLTIPKGATVVEARMRIRADYTNGGPLNAAFMALMTDDKWETSRGFNTINYPSGTSLNAIPRQGVPIQWNGISDWFADAYYEGPDMAELVQARIDNADYDPQDVENRHFGLVLYYVSGSGLRTGTQEPDQDSYTTELWVRWIPPNECPAADAGPDTEAAVGETVQLDGSFSEDFDGDPLVYTWYLAGKPHGSSAALSDPKDSRPSFKTDLPGTYVAELFVNDGICESEPDACTVTASVVEYVCPKGLGFWKNRPAAWPVDTLVLGSQTYSKNELLAILKMPVRGDASLVLARQLIPAKLNVAHGSDPLPIEDSISSADGLLSAFTGKLPYKVKTKTSTGKAMTKEARELNNYNSGWLTPACEP</sequence>
<dbReference type="InterPro" id="IPR000601">
    <property type="entry name" value="PKD_dom"/>
</dbReference>
<feature type="domain" description="PKD" evidence="2">
    <location>
        <begin position="420"/>
        <end position="497"/>
    </location>
</feature>
<name>A0A419ETT3_9BACT</name>
<comment type="caution">
    <text evidence="3">The sequence shown here is derived from an EMBL/GenBank/DDBJ whole genome shotgun (WGS) entry which is preliminary data.</text>
</comment>
<evidence type="ECO:0000256" key="1">
    <source>
        <dbReference type="SAM" id="SignalP"/>
    </source>
</evidence>